<evidence type="ECO:0000313" key="2">
    <source>
        <dbReference type="EMBL" id="JAA92253.1"/>
    </source>
</evidence>
<dbReference type="InterPro" id="IPR040676">
    <property type="entry name" value="DUF5641"/>
</dbReference>
<evidence type="ECO:0000259" key="1">
    <source>
        <dbReference type="Pfam" id="PF18701"/>
    </source>
</evidence>
<protein>
    <recommendedName>
        <fullName evidence="1">DUF5641 domain-containing protein</fullName>
    </recommendedName>
</protein>
<dbReference type="AlphaFoldDB" id="S4PPD8"/>
<sequence>MIKVTKTILFKVIGQQLLSYEELCTVLIQVECLLNSRPLTILSSDPAEPSALTPSHFLHTAPLFSLPAPDVNPDKINLVDRYSLIDKMVQSFWNRWRMEYLHGLQVRLKWNTPSVPITPGTVVVVINDNVPPLAWPLAVVEKVHPSKDGVIRVATVKISGRTYVRPVVRLCPLPTQ</sequence>
<dbReference type="PANTHER" id="PTHR47331">
    <property type="entry name" value="PHD-TYPE DOMAIN-CONTAINING PROTEIN"/>
    <property type="match status" value="1"/>
</dbReference>
<feature type="domain" description="DUF5641" evidence="1">
    <location>
        <begin position="81"/>
        <end position="173"/>
    </location>
</feature>
<organism evidence="2">
    <name type="scientific">Pararge aegeria</name>
    <name type="common">speckled wood butterfly</name>
    <dbReference type="NCBI Taxonomy" id="116150"/>
    <lineage>
        <taxon>Eukaryota</taxon>
        <taxon>Metazoa</taxon>
        <taxon>Ecdysozoa</taxon>
        <taxon>Arthropoda</taxon>
        <taxon>Hexapoda</taxon>
        <taxon>Insecta</taxon>
        <taxon>Pterygota</taxon>
        <taxon>Neoptera</taxon>
        <taxon>Endopterygota</taxon>
        <taxon>Lepidoptera</taxon>
        <taxon>Glossata</taxon>
        <taxon>Ditrysia</taxon>
        <taxon>Papilionoidea</taxon>
        <taxon>Nymphalidae</taxon>
        <taxon>Satyrinae</taxon>
        <taxon>Satyrini</taxon>
        <taxon>Parargina</taxon>
        <taxon>Pararge</taxon>
    </lineage>
</organism>
<dbReference type="EMBL" id="GAIX01000307">
    <property type="protein sequence ID" value="JAA92253.1"/>
    <property type="molecule type" value="Transcribed_RNA"/>
</dbReference>
<reference evidence="2" key="2">
    <citation type="submission" date="2013-05" db="EMBL/GenBank/DDBJ databases">
        <authorList>
            <person name="Carter J.-M."/>
            <person name="Baker S.C."/>
            <person name="Pink R."/>
            <person name="Carter D.R.F."/>
            <person name="Collins A."/>
            <person name="Tomlin J."/>
            <person name="Gibbs M."/>
            <person name="Breuker C.J."/>
        </authorList>
    </citation>
    <scope>NUCLEOTIDE SEQUENCE</scope>
    <source>
        <tissue evidence="2">Ovary</tissue>
    </source>
</reference>
<name>S4PPD8_9NEOP</name>
<reference evidence="2" key="1">
    <citation type="journal article" date="2013" name="BMC Genomics">
        <title>Unscrambling butterfly oogenesis.</title>
        <authorList>
            <person name="Carter J.M."/>
            <person name="Baker S.C."/>
            <person name="Pink R."/>
            <person name="Carter D.R."/>
            <person name="Collins A."/>
            <person name="Tomlin J."/>
            <person name="Gibbs M."/>
            <person name="Breuker C.J."/>
        </authorList>
    </citation>
    <scope>NUCLEOTIDE SEQUENCE</scope>
    <source>
        <tissue evidence="2">Ovary</tissue>
    </source>
</reference>
<dbReference type="PANTHER" id="PTHR47331:SF2">
    <property type="match status" value="1"/>
</dbReference>
<accession>S4PPD8</accession>
<dbReference type="Pfam" id="PF18701">
    <property type="entry name" value="DUF5641"/>
    <property type="match status" value="1"/>
</dbReference>
<proteinExistence type="predicted"/>